<dbReference type="GO" id="GO:0015293">
    <property type="term" value="F:symporter activity"/>
    <property type="evidence" value="ECO:0007669"/>
    <property type="project" value="UniProtKB-KW"/>
</dbReference>
<dbReference type="AlphaFoldDB" id="A0A2P6U1T5"/>
<dbReference type="Proteomes" id="UP000239899">
    <property type="component" value="Unassembled WGS sequence"/>
</dbReference>
<dbReference type="Pfam" id="PF00083">
    <property type="entry name" value="Sugar_tr"/>
    <property type="match status" value="1"/>
</dbReference>
<feature type="transmembrane region" description="Helical" evidence="11">
    <location>
        <begin position="38"/>
        <end position="59"/>
    </location>
</feature>
<evidence type="ECO:0000256" key="4">
    <source>
        <dbReference type="ARBA" id="ARBA00022597"/>
    </source>
</evidence>
<dbReference type="PRINTS" id="PR00171">
    <property type="entry name" value="SUGRTRNSPORT"/>
</dbReference>
<dbReference type="InterPro" id="IPR036259">
    <property type="entry name" value="MFS_trans_sf"/>
</dbReference>
<evidence type="ECO:0000256" key="11">
    <source>
        <dbReference type="SAM" id="Phobius"/>
    </source>
</evidence>
<evidence type="ECO:0000256" key="10">
    <source>
        <dbReference type="SAM" id="MobiDB-lite"/>
    </source>
</evidence>
<dbReference type="Gene3D" id="1.20.1250.20">
    <property type="entry name" value="MFS general substrate transporter like domains"/>
    <property type="match status" value="1"/>
</dbReference>
<dbReference type="PROSITE" id="PS50850">
    <property type="entry name" value="MFS"/>
    <property type="match status" value="1"/>
</dbReference>
<feature type="transmembrane region" description="Helical" evidence="11">
    <location>
        <begin position="152"/>
        <end position="175"/>
    </location>
</feature>
<evidence type="ECO:0000256" key="7">
    <source>
        <dbReference type="ARBA" id="ARBA00022989"/>
    </source>
</evidence>
<feature type="transmembrane region" description="Helical" evidence="11">
    <location>
        <begin position="407"/>
        <end position="428"/>
    </location>
</feature>
<dbReference type="EMBL" id="LHPG02000002">
    <property type="protein sequence ID" value="PRW60271.1"/>
    <property type="molecule type" value="Genomic_DNA"/>
</dbReference>
<feature type="transmembrane region" description="Helical" evidence="11">
    <location>
        <begin position="89"/>
        <end position="113"/>
    </location>
</feature>
<dbReference type="PANTHER" id="PTHR23500">
    <property type="entry name" value="SOLUTE CARRIER FAMILY 2, FACILITATED GLUCOSE TRANSPORTER"/>
    <property type="match status" value="1"/>
</dbReference>
<dbReference type="GO" id="GO:0015145">
    <property type="term" value="F:monosaccharide transmembrane transporter activity"/>
    <property type="evidence" value="ECO:0007669"/>
    <property type="project" value="InterPro"/>
</dbReference>
<dbReference type="NCBIfam" id="TIGR00879">
    <property type="entry name" value="SP"/>
    <property type="match status" value="1"/>
</dbReference>
<gene>
    <name evidence="14" type="ORF">C2E21_0801</name>
</gene>
<proteinExistence type="inferred from homology"/>
<dbReference type="SUPFAM" id="SSF81383">
    <property type="entry name" value="F-box domain"/>
    <property type="match status" value="1"/>
</dbReference>
<evidence type="ECO:0000313" key="15">
    <source>
        <dbReference type="Proteomes" id="UP000239899"/>
    </source>
</evidence>
<feature type="compositionally biased region" description="Low complexity" evidence="10">
    <location>
        <begin position="477"/>
        <end position="487"/>
    </location>
</feature>
<evidence type="ECO:0000259" key="13">
    <source>
        <dbReference type="PROSITE" id="PS50850"/>
    </source>
</evidence>
<keyword evidence="5 11" id="KW-0812">Transmembrane</keyword>
<dbReference type="InterPro" id="IPR044778">
    <property type="entry name" value="MFS_STP/MST-like_plant"/>
</dbReference>
<feature type="domain" description="F-box" evidence="12">
    <location>
        <begin position="489"/>
        <end position="535"/>
    </location>
</feature>
<dbReference type="SMART" id="SM00256">
    <property type="entry name" value="FBOX"/>
    <property type="match status" value="1"/>
</dbReference>
<dbReference type="Gene3D" id="1.20.1280.50">
    <property type="match status" value="1"/>
</dbReference>
<evidence type="ECO:0000256" key="3">
    <source>
        <dbReference type="ARBA" id="ARBA00022448"/>
    </source>
</evidence>
<organism evidence="14 15">
    <name type="scientific">Chlorella sorokiniana</name>
    <name type="common">Freshwater green alga</name>
    <dbReference type="NCBI Taxonomy" id="3076"/>
    <lineage>
        <taxon>Eukaryota</taxon>
        <taxon>Viridiplantae</taxon>
        <taxon>Chlorophyta</taxon>
        <taxon>core chlorophytes</taxon>
        <taxon>Trebouxiophyceae</taxon>
        <taxon>Chlorellales</taxon>
        <taxon>Chlorellaceae</taxon>
        <taxon>Chlorella clade</taxon>
        <taxon>Chlorella</taxon>
    </lineage>
</organism>
<feature type="transmembrane region" description="Helical" evidence="11">
    <location>
        <begin position="304"/>
        <end position="328"/>
    </location>
</feature>
<comment type="subcellular location">
    <subcellularLocation>
        <location evidence="1">Membrane</location>
        <topology evidence="1">Multi-pass membrane protein</topology>
    </subcellularLocation>
</comment>
<dbReference type="InterPro" id="IPR003663">
    <property type="entry name" value="Sugar/inositol_transpt"/>
</dbReference>
<dbReference type="GO" id="GO:0016020">
    <property type="term" value="C:membrane"/>
    <property type="evidence" value="ECO:0007669"/>
    <property type="project" value="UniProtKB-SubCell"/>
</dbReference>
<dbReference type="InterPro" id="IPR005828">
    <property type="entry name" value="MFS_sugar_transport-like"/>
</dbReference>
<keyword evidence="3 9" id="KW-0813">Transport</keyword>
<feature type="transmembrane region" description="Helical" evidence="11">
    <location>
        <begin position="378"/>
        <end position="401"/>
    </location>
</feature>
<name>A0A2P6U1T5_CHLSO</name>
<evidence type="ECO:0000256" key="9">
    <source>
        <dbReference type="RuleBase" id="RU003346"/>
    </source>
</evidence>
<comment type="caution">
    <text evidence="14">The sequence shown here is derived from an EMBL/GenBank/DDBJ whole genome shotgun (WGS) entry which is preliminary data.</text>
</comment>
<feature type="transmembrane region" description="Helical" evidence="11">
    <location>
        <begin position="125"/>
        <end position="146"/>
    </location>
</feature>
<dbReference type="InterPro" id="IPR045262">
    <property type="entry name" value="STP/PLT_plant"/>
</dbReference>
<feature type="transmembrane region" description="Helical" evidence="11">
    <location>
        <begin position="238"/>
        <end position="263"/>
    </location>
</feature>
<feature type="domain" description="Major facilitator superfamily (MFS) profile" evidence="13">
    <location>
        <begin position="1"/>
        <end position="432"/>
    </location>
</feature>
<comment type="similarity">
    <text evidence="2 9">Belongs to the major facilitator superfamily. Sugar transporter (TC 2.A.1.1) family.</text>
</comment>
<dbReference type="PROSITE" id="PS00217">
    <property type="entry name" value="SUGAR_TRANSPORT_2"/>
    <property type="match status" value="1"/>
</dbReference>
<dbReference type="InterPro" id="IPR005829">
    <property type="entry name" value="Sugar_transporter_CS"/>
</dbReference>
<dbReference type="InterPro" id="IPR036047">
    <property type="entry name" value="F-box-like_dom_sf"/>
</dbReference>
<feature type="compositionally biased region" description="Basic and acidic residues" evidence="10">
    <location>
        <begin position="462"/>
        <end position="475"/>
    </location>
</feature>
<evidence type="ECO:0000256" key="1">
    <source>
        <dbReference type="ARBA" id="ARBA00004141"/>
    </source>
</evidence>
<keyword evidence="7 11" id="KW-1133">Transmembrane helix</keyword>
<keyword evidence="6" id="KW-0769">Symport</keyword>
<dbReference type="Pfam" id="PF00646">
    <property type="entry name" value="F-box"/>
    <property type="match status" value="1"/>
</dbReference>
<evidence type="ECO:0000256" key="5">
    <source>
        <dbReference type="ARBA" id="ARBA00022692"/>
    </source>
</evidence>
<dbReference type="InterPro" id="IPR020846">
    <property type="entry name" value="MFS_dom"/>
</dbReference>
<evidence type="ECO:0000313" key="14">
    <source>
        <dbReference type="EMBL" id="PRW60271.1"/>
    </source>
</evidence>
<dbReference type="CDD" id="cd17361">
    <property type="entry name" value="MFS_STP"/>
    <property type="match status" value="1"/>
</dbReference>
<dbReference type="PANTHER" id="PTHR23500:SF357">
    <property type="entry name" value="IP12678P"/>
    <property type="match status" value="1"/>
</dbReference>
<reference evidence="14 15" key="1">
    <citation type="journal article" date="2018" name="Plant J.">
        <title>Genome sequences of Chlorella sorokiniana UTEX 1602 and Micractinium conductrix SAG 241.80: implications to maltose excretion by a green alga.</title>
        <authorList>
            <person name="Arriola M.B."/>
            <person name="Velmurugan N."/>
            <person name="Zhang Y."/>
            <person name="Plunkett M.H."/>
            <person name="Hondzo H."/>
            <person name="Barney B.M."/>
        </authorList>
    </citation>
    <scope>NUCLEOTIDE SEQUENCE [LARGE SCALE GENOMIC DNA]</scope>
    <source>
        <strain evidence="15">UTEX 1602</strain>
    </source>
</reference>
<evidence type="ECO:0000259" key="12">
    <source>
        <dbReference type="PROSITE" id="PS50181"/>
    </source>
</evidence>
<keyword evidence="15" id="KW-1185">Reference proteome</keyword>
<dbReference type="SUPFAM" id="SSF103473">
    <property type="entry name" value="MFS general substrate transporter"/>
    <property type="match status" value="1"/>
</dbReference>
<sequence length="599" mass="64305">MPSFLQLFFPDVYASKQAAAASPDATDPYCVFNSETLSLYTSLYFLAGLLTAPSASALTRKQGRKVSMLIGGLLTLLGTALNTAAQNRAMLYCARVLLGVALGFTNGACPIYLSEMAPAAHRGQLNLLFQLCTTFGIFSSGLINYGTSHLSWGWRLSLGLAAIPASILTLGGLLLPESPASLEERGRPAEARRVLERVRGTGDVDAEYADIQHAAAQSRRYTQLQSWRNLLQRRYRPSLVLAAVVPVAQQWTGVDCILFYVPVMLSSFGSGDKAALINTAIVGGTLFAFTTVAIWLVDRVGRRPLLFSGNAVMTASMVATAVLLAVMFSQYNTATLPSGAAAGILVCICCFIAAYSWSWGGLGWLIPAEIQPLPTRSAGFSLSVSANFLSCFILAQCFLPMLCAMKWGTYLFFAALLVLNTAFVYWLVPETRGVPQEDIYSVYTRHKFWGPLIAGAEENQPQEEKQPSELKDGEPGSHSSQVASSSPSGACILDLPHEVLVKCLGLLELKPRLRLALVCKQFAAAACSPELLQEVDVGTVRGLPAVQSLTAWLARHGRHAGARLPAGITRLKLSDQGSDLEEENNVFATCFTAAGGSTP</sequence>
<dbReference type="OrthoDB" id="5296287at2759"/>
<dbReference type="InterPro" id="IPR001810">
    <property type="entry name" value="F-box_dom"/>
</dbReference>
<keyword evidence="4" id="KW-0762">Sugar transport</keyword>
<feature type="region of interest" description="Disordered" evidence="10">
    <location>
        <begin position="458"/>
        <end position="487"/>
    </location>
</feature>
<feature type="transmembrane region" description="Helical" evidence="11">
    <location>
        <begin position="340"/>
        <end position="366"/>
    </location>
</feature>
<evidence type="ECO:0000256" key="6">
    <source>
        <dbReference type="ARBA" id="ARBA00022847"/>
    </source>
</evidence>
<dbReference type="PROSITE" id="PS50181">
    <property type="entry name" value="FBOX"/>
    <property type="match status" value="1"/>
</dbReference>
<keyword evidence="8 11" id="KW-0472">Membrane</keyword>
<evidence type="ECO:0000256" key="2">
    <source>
        <dbReference type="ARBA" id="ARBA00010992"/>
    </source>
</evidence>
<feature type="transmembrane region" description="Helical" evidence="11">
    <location>
        <begin position="275"/>
        <end position="297"/>
    </location>
</feature>
<evidence type="ECO:0000256" key="8">
    <source>
        <dbReference type="ARBA" id="ARBA00023136"/>
    </source>
</evidence>
<accession>A0A2P6U1T5</accession>
<protein>
    <submittedName>
        <fullName evidence="14">Sugar porter (SP) family MFS transporter</fullName>
    </submittedName>
</protein>
<dbReference type="PROSITE" id="PS00216">
    <property type="entry name" value="SUGAR_TRANSPORT_1"/>
    <property type="match status" value="1"/>
</dbReference>
<dbReference type="FunFam" id="1.20.1250.20:FF:000931">
    <property type="entry name" value="Sugar transport protein 3"/>
    <property type="match status" value="1"/>
</dbReference>